<dbReference type="AlphaFoldDB" id="A0A5J4WKC7"/>
<sequence length="186" mass="20997">MDYYKLLLLVRYYYFDHPLKIDANIDQLNIIKLLSLVYIIVIVETTLLLYIHAIKNHLHIPCVISKRQIQCKCLDEDDPRAETTCPVTEECISGILDPTIRGCFCIANYKSDSCTCTSAIHPDNQQGCVYDENEDATFNRDDCRQTKTCTGNNTPIGCSCAYNGRIQTGECKCSQLHLPDGCTSVK</sequence>
<comment type="caution">
    <text evidence="2">The sequence shown here is derived from an EMBL/GenBank/DDBJ whole genome shotgun (WGS) entry which is preliminary data.</text>
</comment>
<gene>
    <name evidence="2" type="ORF">EZS28_009481</name>
</gene>
<keyword evidence="1" id="KW-1133">Transmembrane helix</keyword>
<evidence type="ECO:0000313" key="3">
    <source>
        <dbReference type="Proteomes" id="UP000324800"/>
    </source>
</evidence>
<name>A0A5J4WKC7_9EUKA</name>
<evidence type="ECO:0000256" key="1">
    <source>
        <dbReference type="SAM" id="Phobius"/>
    </source>
</evidence>
<dbReference type="EMBL" id="SNRW01001795">
    <property type="protein sequence ID" value="KAA6394992.1"/>
    <property type="molecule type" value="Genomic_DNA"/>
</dbReference>
<accession>A0A5J4WKC7</accession>
<dbReference type="Proteomes" id="UP000324800">
    <property type="component" value="Unassembled WGS sequence"/>
</dbReference>
<keyword evidence="1" id="KW-0472">Membrane</keyword>
<protein>
    <submittedName>
        <fullName evidence="2">Uncharacterized protein</fullName>
    </submittedName>
</protein>
<keyword evidence="1" id="KW-0812">Transmembrane</keyword>
<reference evidence="2 3" key="1">
    <citation type="submission" date="2019-03" db="EMBL/GenBank/DDBJ databases">
        <title>Single cell metagenomics reveals metabolic interactions within the superorganism composed of flagellate Streblomastix strix and complex community of Bacteroidetes bacteria on its surface.</title>
        <authorList>
            <person name="Treitli S.C."/>
            <person name="Kolisko M."/>
            <person name="Husnik F."/>
            <person name="Keeling P."/>
            <person name="Hampl V."/>
        </authorList>
    </citation>
    <scope>NUCLEOTIDE SEQUENCE [LARGE SCALE GENOMIC DNA]</scope>
    <source>
        <strain evidence="2">ST1C</strain>
    </source>
</reference>
<feature type="transmembrane region" description="Helical" evidence="1">
    <location>
        <begin position="30"/>
        <end position="51"/>
    </location>
</feature>
<proteinExistence type="predicted"/>
<evidence type="ECO:0000313" key="2">
    <source>
        <dbReference type="EMBL" id="KAA6394992.1"/>
    </source>
</evidence>
<organism evidence="2 3">
    <name type="scientific">Streblomastix strix</name>
    <dbReference type="NCBI Taxonomy" id="222440"/>
    <lineage>
        <taxon>Eukaryota</taxon>
        <taxon>Metamonada</taxon>
        <taxon>Preaxostyla</taxon>
        <taxon>Oxymonadida</taxon>
        <taxon>Streblomastigidae</taxon>
        <taxon>Streblomastix</taxon>
    </lineage>
</organism>
<dbReference type="OrthoDB" id="283575at2759"/>